<keyword evidence="3" id="KW-1185">Reference proteome</keyword>
<keyword evidence="1" id="KW-0472">Membrane</keyword>
<evidence type="ECO:0000256" key="1">
    <source>
        <dbReference type="SAM" id="Phobius"/>
    </source>
</evidence>
<keyword evidence="1" id="KW-1133">Transmembrane helix</keyword>
<proteinExistence type="predicted"/>
<protein>
    <submittedName>
        <fullName evidence="2">Uncharacterized protein</fullName>
    </submittedName>
</protein>
<dbReference type="EMBL" id="CP047901">
    <property type="protein sequence ID" value="QHO63570.1"/>
    <property type="molecule type" value="Genomic_DNA"/>
</dbReference>
<sequence>MNNTKFTLYAKRILIAIIVYFIVGLILGFVGLQLRCQHPMYSCWSLSQYLTDPWLFSNTLLWPFTFIDGLDKANIIF</sequence>
<evidence type="ECO:0000313" key="2">
    <source>
        <dbReference type="EMBL" id="QHO63570.1"/>
    </source>
</evidence>
<gene>
    <name evidence="2" type="ORF">MICH65_0589</name>
</gene>
<keyword evidence="1" id="KW-0812">Transmembrane</keyword>
<reference evidence="3" key="1">
    <citation type="journal article" date="2020" name="Microorganisms">
        <title>Complete Genome of a Member of a New Bacterial Lineage in the Microgenomates Group Reveals an Unusual Nucleotide Composition Disparity Between Two Strands of DNA and Limited Metabolic Potential.</title>
        <authorList>
            <person name="Kadnikov V.V."/>
            <person name="Mardanov A.V."/>
            <person name="Beletsky A.V."/>
            <person name="Karnachuk O.V."/>
            <person name="Ravin N.V."/>
        </authorList>
    </citation>
    <scope>NUCLEOTIDE SEQUENCE [LARGE SCALE GENOMIC DNA]</scope>
</reference>
<feature type="transmembrane region" description="Helical" evidence="1">
    <location>
        <begin position="12"/>
        <end position="32"/>
    </location>
</feature>
<dbReference type="KEGG" id="caqa:MICH65_0589"/>
<dbReference type="Proteomes" id="UP000463983">
    <property type="component" value="Chromosome"/>
</dbReference>
<name>A0A857NB38_9BACT</name>
<evidence type="ECO:0000313" key="3">
    <source>
        <dbReference type="Proteomes" id="UP000463983"/>
    </source>
</evidence>
<dbReference type="AlphaFoldDB" id="A0A857NB38"/>
<organism evidence="2 3">
    <name type="scientific">Candidatus Chazhemtobacterium aquaticus</name>
    <dbReference type="NCBI Taxonomy" id="2715735"/>
    <lineage>
        <taxon>Bacteria</taxon>
        <taxon>Candidatus Chazhemtobacteraceae</taxon>
        <taxon>Candidatus Chazhemtobacterium</taxon>
    </lineage>
</organism>
<accession>A0A857NB38</accession>